<feature type="compositionally biased region" description="Acidic residues" evidence="1">
    <location>
        <begin position="1"/>
        <end position="14"/>
    </location>
</feature>
<organism evidence="4 5">
    <name type="scientific">Mycetocola tolaasinivorans</name>
    <dbReference type="NCBI Taxonomy" id="76635"/>
    <lineage>
        <taxon>Bacteria</taxon>
        <taxon>Bacillati</taxon>
        <taxon>Actinomycetota</taxon>
        <taxon>Actinomycetes</taxon>
        <taxon>Micrococcales</taxon>
        <taxon>Microbacteriaceae</taxon>
        <taxon>Mycetocola</taxon>
    </lineage>
</organism>
<dbReference type="SMART" id="SM00758">
    <property type="entry name" value="PA14"/>
    <property type="match status" value="2"/>
</dbReference>
<keyword evidence="2" id="KW-0812">Transmembrane</keyword>
<keyword evidence="5" id="KW-1185">Reference proteome</keyword>
<dbReference type="InterPro" id="IPR006530">
    <property type="entry name" value="YD"/>
</dbReference>
<dbReference type="NCBIfam" id="TIGR01643">
    <property type="entry name" value="YD_repeat_2x"/>
    <property type="match status" value="1"/>
</dbReference>
<keyword evidence="2" id="KW-0472">Membrane</keyword>
<feature type="region of interest" description="Disordered" evidence="1">
    <location>
        <begin position="1169"/>
        <end position="1196"/>
    </location>
</feature>
<dbReference type="InterPro" id="IPR022385">
    <property type="entry name" value="Rhs_assc_core"/>
</dbReference>
<dbReference type="NCBIfam" id="TIGR03696">
    <property type="entry name" value="Rhs_assc_core"/>
    <property type="match status" value="1"/>
</dbReference>
<evidence type="ECO:0000259" key="3">
    <source>
        <dbReference type="PROSITE" id="PS51820"/>
    </source>
</evidence>
<dbReference type="InterPro" id="IPR050708">
    <property type="entry name" value="T6SS_VgrG/RHS"/>
</dbReference>
<dbReference type="Gene3D" id="2.180.10.10">
    <property type="entry name" value="RHS repeat-associated core"/>
    <property type="match status" value="2"/>
</dbReference>
<dbReference type="Pfam" id="PF05593">
    <property type="entry name" value="RHS_repeat"/>
    <property type="match status" value="1"/>
</dbReference>
<protein>
    <recommendedName>
        <fullName evidence="3">PA14 domain-containing protein</fullName>
    </recommendedName>
</protein>
<dbReference type="PROSITE" id="PS51820">
    <property type="entry name" value="PA14"/>
    <property type="match status" value="2"/>
</dbReference>
<name>A0A3L7A9S9_9MICO</name>
<feature type="compositionally biased region" description="Polar residues" evidence="1">
    <location>
        <begin position="1172"/>
        <end position="1195"/>
    </location>
</feature>
<dbReference type="PANTHER" id="PTHR32305:SF15">
    <property type="entry name" value="PROTEIN RHSA-RELATED"/>
    <property type="match status" value="1"/>
</dbReference>
<evidence type="ECO:0000313" key="5">
    <source>
        <dbReference type="Proteomes" id="UP000272503"/>
    </source>
</evidence>
<comment type="caution">
    <text evidence="4">The sequence shown here is derived from an EMBL/GenBank/DDBJ whole genome shotgun (WGS) entry which is preliminary data.</text>
</comment>
<evidence type="ECO:0000256" key="1">
    <source>
        <dbReference type="SAM" id="MobiDB-lite"/>
    </source>
</evidence>
<dbReference type="Pfam" id="PF07691">
    <property type="entry name" value="PA14"/>
    <property type="match status" value="2"/>
</dbReference>
<dbReference type="InterPro" id="IPR037524">
    <property type="entry name" value="PA14/GLEYA"/>
</dbReference>
<accession>A0A3L7A9S9</accession>
<feature type="domain" description="PA14" evidence="3">
    <location>
        <begin position="1231"/>
        <end position="1377"/>
    </location>
</feature>
<feature type="domain" description="PA14" evidence="3">
    <location>
        <begin position="688"/>
        <end position="837"/>
    </location>
</feature>
<dbReference type="InterPro" id="IPR011658">
    <property type="entry name" value="PA14_dom"/>
</dbReference>
<gene>
    <name evidence="4" type="ORF">D9V32_05685</name>
</gene>
<dbReference type="SUPFAM" id="SSF56988">
    <property type="entry name" value="Anthrax protective antigen"/>
    <property type="match status" value="2"/>
</dbReference>
<dbReference type="PANTHER" id="PTHR32305">
    <property type="match status" value="1"/>
</dbReference>
<evidence type="ECO:0000313" key="4">
    <source>
        <dbReference type="EMBL" id="RLP76361.1"/>
    </source>
</evidence>
<keyword evidence="2" id="KW-1133">Transmembrane helix</keyword>
<dbReference type="InterPro" id="IPR031325">
    <property type="entry name" value="RHS_repeat"/>
</dbReference>
<dbReference type="Gene3D" id="3.90.182.10">
    <property type="entry name" value="Toxin - Anthrax Protective Antigen,domain 1"/>
    <property type="match status" value="2"/>
</dbReference>
<feature type="transmembrane region" description="Helical" evidence="2">
    <location>
        <begin position="2095"/>
        <end position="2115"/>
    </location>
</feature>
<dbReference type="EMBL" id="RCUX01000004">
    <property type="protein sequence ID" value="RLP76361.1"/>
    <property type="molecule type" value="Genomic_DNA"/>
</dbReference>
<sequence length="2222" mass="233747">MPEGDFSDAPEETVELPAQVPDVAPVEPISEPFVPDDAKLLERSEFENVYETRDGTKVSEVSLSPLNVEVEPGEFEPVTTDITGQGLAGAFGIGTAEASKHPLTPRFAEHADDPDAYTVSKDGHTVSFTLLGAQHARASRNLAPWGDKNVISYPDVMSGTELRYEVSDGVVKELLLLDSKSAVGNGTWSWKVNSDGLNLERDDAGSITFSDKSGRTVFYVPTPMMWDSSGEEGVREPADHPLDVSVVGSGSEWEIRLTGDLNWLRSSERVFPITIDPTAQAGNEDANAFRSDGIRIQGQVYVGNARADNKDTYWRTVLHYDMSPWFGRQIVDVQLAASRTAGTANIYPGLVRHASSFAYGGVGPVLAGLQMGNSVTTTDPRLSEAVAGWVRSSNNAPYLMLSGHELAGTYTYKALSSTMYVYWKDFPTPGNLAAPSPSNGGNGSVTPTLKVSGYTDPEKTGLDWYFRLSENSNPEVNPLWESGWIRQDSVKVPQFKLVAGKKYYWKAYVRDGYDGHLGTSTSRGSATWSFTANAAPIPARETATPADGAVLTTTTPTFTAVKHAAAPSDTKYWFRVSTGSDGVSGQVLNSGWLGTPTWTAPAGSLQDGDRYFWSVLVKTGPDEYPAFWTNSLIVNQRIGDGGPSPSQSVGPVSLNLANGNVSIGFDSPTVDTLGGPMGMTFTYNSLKASNRGLKGEYYDLSGVWKSNPFPKVTEGERVLVRTDSQVSFNWGLGSPGPAVPVDMWGARWTGFITPPSAGSYQFGVTRDDGVTLSVGGQSMLNMWTGYPGPDVQWSGAKTLEAKPTSFDMSYFDATAGARVALWAKKDGGTAFIVPPDWFTTSLATLPAGWGSSAPLAGDASGLSSARVTESAIILTDVSGATHSYAKTSAGGYSPPEGEYGVVALDASGNVSFTDDSGTVTLFDASGSVSNTTAPGDALKPATPVVQNRAGSGLVSRISDPLSKNGAAFSRSVVFAYAGDKATDVGLTTADTGGSANACVVPSGFAAPPAGMLCRIVYPGHVAGAADTTQLFYDSAGRLARIVDPGNEVASFEYDASSRLTVVRGSDLNDWLLADSSRQPTVQNRVSIAYDAQGRGTSVTLPAPDGVTAAKQPKTTVTYAANSTTYVDQSGLSVPNVAPSNGHARTVRFDASWRAISDVSAMGLGGKQEWNQRDQILSSTDSRGRKSTTLYDSQNRPVDAYGPAPESCFGADRKPLANCAILAAHSSTRYDEGLRGLNVTYYNNRFLAGQPVAFGLGIGDATGVMKRNWSTNAPISGVGAENWSARMSGILTFPSAGNYGLRTVADDGTRIFIDDLLVDSNWVGQSPKPSPGGVISVPTSGTPKRIRVEYFQGTSTASFDLQWKPPGAADFVTIPGAQLTPDYGLVTGTTTDEALPKASTISGLVAPKKMETSSKYAEPWLGGETSSTVDPGGLSLTTTTGFEATGAGYQRRTLKTLPAATAANKPASTSGATFSYFGPLETLSQAYGGAVCGAAASTAQFGALKSSTGPTPAVGSAVVTQYAYDLFGRTVGTKRSGDAGWSCTNYDARGRVATVQYPAYADAPARTVKNTYAADGNPLKSWSEDSIGRITTTTDLLGRVLSYVDVWGTTTTTEYNLLGQVSKTTVAPPSGAVSVEQMTYDLDGKPLSLRVDGKLIATAEYDRGELTRVTFPAGPDQAGNGAVLSNIVRDPAGAALSQDWSFADGSVIRESVVRSQSGRILGTTLVDGAETLVSKYRYDGAGRLVRADLGASVFEYGFGTVTGGPAGAVTNAGLNGNRTTASITVPGAGTQSTTYFHDAADRLLSSSVTGLFADSNPVNAGLSSVEYDAHGNVTTLADQTLSYDSEDRHTRKVLADGTQVIYKRDVTNRIVQRSEIKPGGVPEVQRYGFSGDGDSPDFVYDGNSDVLNKTVSTFGSVIVNTRADGSASWSFSNQHGDVMVTTDAAGAREGARRAYDPFGQSIDPVTGVPGTLAAAAALPDNLPGNADYGWVGGNQKLTEHAGSIETVEMGARQYVPALGRFLSVDPVEGGVDNDYVYPNDPINNEDLDGQKKKAKGSNGWNDFWGGVGKAIHRGAMQVSKTMVESPLVKGAMTMCGFVPGVVGAACGLAMAGAYALQGRKNEAIGALIGSVVGGGVGAAVVGISARVSAKLLGTTAKTGGRTSIKHLVRKKARYSVRSLTRFRSNEIAKFKSGSHWAGSIYGNGSGAIAGYYAQRASAKYRKR</sequence>
<evidence type="ECO:0000256" key="2">
    <source>
        <dbReference type="SAM" id="Phobius"/>
    </source>
</evidence>
<feature type="transmembrane region" description="Helical" evidence="2">
    <location>
        <begin position="2122"/>
        <end position="2144"/>
    </location>
</feature>
<reference evidence="4 5" key="1">
    <citation type="submission" date="2018-10" db="EMBL/GenBank/DDBJ databases">
        <authorList>
            <person name="Li J."/>
        </authorList>
    </citation>
    <scope>NUCLEOTIDE SEQUENCE [LARGE SCALE GENOMIC DNA]</scope>
    <source>
        <strain evidence="4 5">IF 016277</strain>
    </source>
</reference>
<feature type="region of interest" description="Disordered" evidence="1">
    <location>
        <begin position="1"/>
        <end position="31"/>
    </location>
</feature>
<dbReference type="Proteomes" id="UP000272503">
    <property type="component" value="Unassembled WGS sequence"/>
</dbReference>
<proteinExistence type="predicted"/>